<comment type="catalytic activity">
    <reaction evidence="3 4">
        <text>5-carboxyamino-1-(5-phospho-D-ribosyl)imidazole + H(+) = 5-amino-1-(5-phospho-D-ribosyl)imidazole-4-carboxylate</text>
        <dbReference type="Rhea" id="RHEA:13193"/>
        <dbReference type="ChEBI" id="CHEBI:15378"/>
        <dbReference type="ChEBI" id="CHEBI:58730"/>
        <dbReference type="ChEBI" id="CHEBI:77657"/>
        <dbReference type="EC" id="5.4.99.18"/>
    </reaction>
</comment>
<dbReference type="UniPathway" id="UPA00074">
    <property type="reaction ID" value="UER00943"/>
</dbReference>
<feature type="binding site" evidence="3 5">
    <location>
        <position position="14"/>
    </location>
    <ligand>
        <name>substrate</name>
    </ligand>
</feature>
<evidence type="ECO:0000313" key="7">
    <source>
        <dbReference type="EMBL" id="RKX66147.1"/>
    </source>
</evidence>
<dbReference type="PIRSF" id="PIRSF001338">
    <property type="entry name" value="AIR_carboxylase"/>
    <property type="match status" value="1"/>
</dbReference>
<name>A0A660S7V6_UNCT6</name>
<evidence type="ECO:0000256" key="1">
    <source>
        <dbReference type="ARBA" id="ARBA00022755"/>
    </source>
</evidence>
<dbReference type="InterPro" id="IPR000031">
    <property type="entry name" value="PurE_dom"/>
</dbReference>
<accession>A0A660S7V6</accession>
<dbReference type="SMART" id="SM01001">
    <property type="entry name" value="AIRC"/>
    <property type="match status" value="1"/>
</dbReference>
<dbReference type="PANTHER" id="PTHR23046">
    <property type="entry name" value="PHOSPHORIBOSYLAMINOIMIDAZOLE CARBOXYLASE CATALYTIC SUBUNIT"/>
    <property type="match status" value="1"/>
</dbReference>
<sequence>MKNEILIILGSKSDLPVAEDAVKFLNSNSIPYKMEIASAHRTPNKLNAIVKNAERDGIKIIIAVAGYAAHLPGVIASKTIIPVIGVPVASSPLGGIDALFSIVQMPPGIPVATMGIGKSGVKNAVLYAMQILGIQNETYADIMKRYREGFGDIN</sequence>
<evidence type="ECO:0000256" key="5">
    <source>
        <dbReference type="PIRSR" id="PIRSR001338-1"/>
    </source>
</evidence>
<protein>
    <recommendedName>
        <fullName evidence="3 4">N5-carboxyaminoimidazole ribonucleotide mutase</fullName>
        <shortName evidence="3 4">N5-CAIR mutase</shortName>
        <ecNumber evidence="3 4">5.4.99.18</ecNumber>
    </recommendedName>
    <alternativeName>
        <fullName evidence="3">5-(carboxyamino)imidazole ribonucleotide mutase</fullName>
    </alternativeName>
</protein>
<dbReference type="EMBL" id="QNBC01000054">
    <property type="protein sequence ID" value="RKX66147.1"/>
    <property type="molecule type" value="Genomic_DNA"/>
</dbReference>
<comment type="function">
    <text evidence="3 4">Catalyzes the conversion of N5-carboxyaminoimidazole ribonucleotide (N5-CAIR) to 4-carboxy-5-aminoimidazole ribonucleotide (CAIR).</text>
</comment>
<dbReference type="HAMAP" id="MF_01929">
    <property type="entry name" value="PurE_classI"/>
    <property type="match status" value="1"/>
</dbReference>
<dbReference type="GO" id="GO:0016829">
    <property type="term" value="F:lyase activity"/>
    <property type="evidence" value="ECO:0007669"/>
    <property type="project" value="UniProtKB-KW"/>
</dbReference>
<dbReference type="Pfam" id="PF00731">
    <property type="entry name" value="AIRC"/>
    <property type="match status" value="1"/>
</dbReference>
<keyword evidence="1 3" id="KW-0658">Purine biosynthesis</keyword>
<comment type="similarity">
    <text evidence="3">Belongs to the AIR carboxylase family. Class I subfamily.</text>
</comment>
<comment type="caution">
    <text evidence="7">The sequence shown here is derived from an EMBL/GenBank/DDBJ whole genome shotgun (WGS) entry which is preliminary data.</text>
</comment>
<feature type="binding site" evidence="3 5">
    <location>
        <position position="11"/>
    </location>
    <ligand>
        <name>substrate</name>
    </ligand>
</feature>
<evidence type="ECO:0000256" key="4">
    <source>
        <dbReference type="PIRNR" id="PIRNR001338"/>
    </source>
</evidence>
<dbReference type="GO" id="GO:0034023">
    <property type="term" value="F:5-(carboxyamino)imidazole ribonucleotide mutase activity"/>
    <property type="evidence" value="ECO:0007669"/>
    <property type="project" value="UniProtKB-UniRule"/>
</dbReference>
<dbReference type="AlphaFoldDB" id="A0A660S7V6"/>
<dbReference type="Proteomes" id="UP000282321">
    <property type="component" value="Unassembled WGS sequence"/>
</dbReference>
<evidence type="ECO:0000256" key="2">
    <source>
        <dbReference type="ARBA" id="ARBA00023235"/>
    </source>
</evidence>
<dbReference type="EC" id="5.4.99.18" evidence="3 4"/>
<dbReference type="Gene3D" id="3.40.50.1970">
    <property type="match status" value="1"/>
</dbReference>
<dbReference type="PANTHER" id="PTHR23046:SF2">
    <property type="entry name" value="PHOSPHORIBOSYLAMINOIMIDAZOLE CARBOXYLASE"/>
    <property type="match status" value="1"/>
</dbReference>
<evidence type="ECO:0000259" key="6">
    <source>
        <dbReference type="SMART" id="SM01001"/>
    </source>
</evidence>
<dbReference type="InterPro" id="IPR024694">
    <property type="entry name" value="PurE_prokaryotes"/>
</dbReference>
<dbReference type="InterPro" id="IPR033747">
    <property type="entry name" value="PurE_ClassI"/>
</dbReference>
<dbReference type="SUPFAM" id="SSF52255">
    <property type="entry name" value="N5-CAIR mutase (phosphoribosylaminoimidazole carboxylase, PurE)"/>
    <property type="match status" value="1"/>
</dbReference>
<keyword evidence="7" id="KW-0456">Lyase</keyword>
<dbReference type="NCBIfam" id="TIGR01162">
    <property type="entry name" value="purE"/>
    <property type="match status" value="1"/>
</dbReference>
<evidence type="ECO:0000313" key="8">
    <source>
        <dbReference type="Proteomes" id="UP000282321"/>
    </source>
</evidence>
<dbReference type="GO" id="GO:0006189">
    <property type="term" value="P:'de novo' IMP biosynthetic process"/>
    <property type="evidence" value="ECO:0007669"/>
    <property type="project" value="UniProtKB-UniRule"/>
</dbReference>
<organism evidence="7 8">
    <name type="scientific">candidate division TA06 bacterium</name>
    <dbReference type="NCBI Taxonomy" id="2250710"/>
    <lineage>
        <taxon>Bacteria</taxon>
        <taxon>Bacteria division TA06</taxon>
    </lineage>
</organism>
<gene>
    <name evidence="3 7" type="primary">purE</name>
    <name evidence="7" type="ORF">DRP44_04725</name>
</gene>
<proteinExistence type="inferred from homology"/>
<feature type="binding site" evidence="3 5">
    <location>
        <position position="41"/>
    </location>
    <ligand>
        <name>substrate</name>
    </ligand>
</feature>
<evidence type="ECO:0000256" key="3">
    <source>
        <dbReference type="HAMAP-Rule" id="MF_01929"/>
    </source>
</evidence>
<comment type="pathway">
    <text evidence="3 4">Purine metabolism; IMP biosynthesis via de novo pathway; 5-amino-1-(5-phospho-D-ribosyl)imidazole-4-carboxylate from 5-amino-1-(5-phospho-D-ribosyl)imidazole (N5-CAIR route): step 2/2.</text>
</comment>
<reference evidence="7 8" key="1">
    <citation type="submission" date="2018-06" db="EMBL/GenBank/DDBJ databases">
        <title>Extensive metabolic versatility and redundancy in microbially diverse, dynamic hydrothermal sediments.</title>
        <authorList>
            <person name="Dombrowski N."/>
            <person name="Teske A."/>
            <person name="Baker B.J."/>
        </authorList>
    </citation>
    <scope>NUCLEOTIDE SEQUENCE [LARGE SCALE GENOMIC DNA]</scope>
    <source>
        <strain evidence="7">B35_G9</strain>
    </source>
</reference>
<feature type="domain" description="PurE" evidence="6">
    <location>
        <begin position="3"/>
        <end position="154"/>
    </location>
</feature>
<keyword evidence="2 3" id="KW-0413">Isomerase</keyword>